<proteinExistence type="predicted"/>
<dbReference type="GO" id="GO:0005829">
    <property type="term" value="C:cytosol"/>
    <property type="evidence" value="ECO:0007669"/>
    <property type="project" value="TreeGrafter"/>
</dbReference>
<protein>
    <submittedName>
        <fullName evidence="3">Iron-containing alcohol dehydrogenase</fullName>
        <ecNumber evidence="3">1.1.1.1</ecNumber>
    </submittedName>
</protein>
<dbReference type="RefSeq" id="WP_008712021.1">
    <property type="nucleotide sequence ID" value="NZ_CABKQM010000008.1"/>
</dbReference>
<dbReference type="GO" id="GO:0046872">
    <property type="term" value="F:metal ion binding"/>
    <property type="evidence" value="ECO:0007669"/>
    <property type="project" value="InterPro"/>
</dbReference>
<dbReference type="EMBL" id="JANFYT010000001">
    <property type="protein sequence ID" value="MCQ4812889.1"/>
    <property type="molecule type" value="Genomic_DNA"/>
</dbReference>
<dbReference type="GO" id="GO:0008106">
    <property type="term" value="F:alcohol dehydrogenase (NADP+) activity"/>
    <property type="evidence" value="ECO:0007669"/>
    <property type="project" value="TreeGrafter"/>
</dbReference>
<evidence type="ECO:0000259" key="2">
    <source>
        <dbReference type="Pfam" id="PF00465"/>
    </source>
</evidence>
<evidence type="ECO:0000256" key="1">
    <source>
        <dbReference type="ARBA" id="ARBA00023002"/>
    </source>
</evidence>
<dbReference type="AlphaFoldDB" id="A0AAW5JZE5"/>
<comment type="caution">
    <text evidence="3">The sequence shown here is derived from an EMBL/GenBank/DDBJ whole genome shotgun (WGS) entry which is preliminary data.</text>
</comment>
<dbReference type="PANTHER" id="PTHR43633">
    <property type="entry name" value="ALCOHOL DEHYDROGENASE YQHD"/>
    <property type="match status" value="1"/>
</dbReference>
<dbReference type="InterPro" id="IPR001670">
    <property type="entry name" value="ADH_Fe/GldA"/>
</dbReference>
<reference evidence="3 4" key="1">
    <citation type="submission" date="2022-06" db="EMBL/GenBank/DDBJ databases">
        <title>Isolation of gut microbiota from human fecal samples.</title>
        <authorList>
            <person name="Pamer E.G."/>
            <person name="Barat B."/>
            <person name="Waligurski E."/>
            <person name="Medina S."/>
            <person name="Paddock L."/>
            <person name="Mostad J."/>
        </authorList>
    </citation>
    <scope>NUCLEOTIDE SEQUENCE [LARGE SCALE GENOMIC DNA]</scope>
    <source>
        <strain evidence="3 4">DFI.9.90</strain>
    </source>
</reference>
<feature type="domain" description="Alcohol dehydrogenase iron-type/glycerol dehydrogenase GldA" evidence="2">
    <location>
        <begin position="14"/>
        <end position="105"/>
    </location>
</feature>
<organism evidence="3 4">
    <name type="scientific">Cloacibacillus evryensis</name>
    <dbReference type="NCBI Taxonomy" id="508460"/>
    <lineage>
        <taxon>Bacteria</taxon>
        <taxon>Thermotogati</taxon>
        <taxon>Synergistota</taxon>
        <taxon>Synergistia</taxon>
        <taxon>Synergistales</taxon>
        <taxon>Synergistaceae</taxon>
        <taxon>Cloacibacillus</taxon>
    </lineage>
</organism>
<dbReference type="SUPFAM" id="SSF56796">
    <property type="entry name" value="Dehydroquinate synthase-like"/>
    <property type="match status" value="1"/>
</dbReference>
<dbReference type="EC" id="1.1.1.1" evidence="3"/>
<sequence>MHKFCLGPTVYMGASSLEEVLSGTKKAFIVTDKFMHESGKVSYVSDFFDKIGAEYVIFSDVSPDPDVDTVAEGIKRLAAFDADTTVAFGGGSAIDAAKSISHISAASLTIRLCLL</sequence>
<dbReference type="InterPro" id="IPR044731">
    <property type="entry name" value="BDH-like"/>
</dbReference>
<accession>A0AAW5JZE5</accession>
<dbReference type="Pfam" id="PF00465">
    <property type="entry name" value="Fe-ADH"/>
    <property type="match status" value="1"/>
</dbReference>
<gene>
    <name evidence="3" type="ORF">NE630_00455</name>
</gene>
<dbReference type="GO" id="GO:1990002">
    <property type="term" value="F:methylglyoxal reductase (NADPH) (acetol producing) activity"/>
    <property type="evidence" value="ECO:0007669"/>
    <property type="project" value="TreeGrafter"/>
</dbReference>
<evidence type="ECO:0000313" key="3">
    <source>
        <dbReference type="EMBL" id="MCQ4812889.1"/>
    </source>
</evidence>
<dbReference type="PANTHER" id="PTHR43633:SF1">
    <property type="entry name" value="ALCOHOL DEHYDROGENASE YQHD"/>
    <property type="match status" value="1"/>
</dbReference>
<dbReference type="Gene3D" id="3.40.50.1970">
    <property type="match status" value="1"/>
</dbReference>
<keyword evidence="1 3" id="KW-0560">Oxidoreductase</keyword>
<evidence type="ECO:0000313" key="4">
    <source>
        <dbReference type="Proteomes" id="UP001205919"/>
    </source>
</evidence>
<dbReference type="Proteomes" id="UP001205919">
    <property type="component" value="Unassembled WGS sequence"/>
</dbReference>
<dbReference type="GO" id="GO:1990362">
    <property type="term" value="F:butanol dehydrogenase (NAD+) activity"/>
    <property type="evidence" value="ECO:0007669"/>
    <property type="project" value="InterPro"/>
</dbReference>
<keyword evidence="4" id="KW-1185">Reference proteome</keyword>
<name>A0AAW5JZE5_9BACT</name>